<dbReference type="PRINTS" id="PR00722">
    <property type="entry name" value="CHYMOTRYPSIN"/>
</dbReference>
<evidence type="ECO:0000256" key="4">
    <source>
        <dbReference type="SAM" id="MobiDB-lite"/>
    </source>
</evidence>
<dbReference type="FunFam" id="2.40.10.10:FF:000038">
    <property type="entry name" value="Serine protease"/>
    <property type="match status" value="1"/>
</dbReference>
<feature type="compositionally biased region" description="Basic and acidic residues" evidence="4">
    <location>
        <begin position="176"/>
        <end position="187"/>
    </location>
</feature>
<name>A0AAV4PIS7_9ARAC</name>
<dbReference type="GO" id="GO:0004252">
    <property type="term" value="F:serine-type endopeptidase activity"/>
    <property type="evidence" value="ECO:0007669"/>
    <property type="project" value="InterPro"/>
</dbReference>
<dbReference type="InterPro" id="IPR009003">
    <property type="entry name" value="Peptidase_S1_PA"/>
</dbReference>
<keyword evidence="3" id="KW-1015">Disulfide bond</keyword>
<dbReference type="PROSITE" id="PS50240">
    <property type="entry name" value="TRYPSIN_DOM"/>
    <property type="match status" value="1"/>
</dbReference>
<dbReference type="PANTHER" id="PTHR24258">
    <property type="entry name" value="SERINE PROTEASE-RELATED"/>
    <property type="match status" value="1"/>
</dbReference>
<reference evidence="6 7" key="1">
    <citation type="submission" date="2021-06" db="EMBL/GenBank/DDBJ databases">
        <title>Caerostris darwini draft genome.</title>
        <authorList>
            <person name="Kono N."/>
            <person name="Arakawa K."/>
        </authorList>
    </citation>
    <scope>NUCLEOTIDE SEQUENCE [LARGE SCALE GENOMIC DNA]</scope>
</reference>
<comment type="subcellular location">
    <subcellularLocation>
        <location evidence="1">Secreted</location>
    </subcellularLocation>
</comment>
<feature type="compositionally biased region" description="Basic and acidic residues" evidence="4">
    <location>
        <begin position="251"/>
        <end position="272"/>
    </location>
</feature>
<keyword evidence="2" id="KW-0964">Secreted</keyword>
<dbReference type="CDD" id="cd00190">
    <property type="entry name" value="Tryp_SPc"/>
    <property type="match status" value="1"/>
</dbReference>
<gene>
    <name evidence="6" type="primary">PPAF2</name>
    <name evidence="6" type="ORF">CDAR_412901</name>
</gene>
<dbReference type="SMART" id="SM00020">
    <property type="entry name" value="Tryp_SPc"/>
    <property type="match status" value="1"/>
</dbReference>
<evidence type="ECO:0000313" key="6">
    <source>
        <dbReference type="EMBL" id="GIX97412.1"/>
    </source>
</evidence>
<evidence type="ECO:0000313" key="7">
    <source>
        <dbReference type="Proteomes" id="UP001054837"/>
    </source>
</evidence>
<accession>A0AAV4PIS7</accession>
<keyword evidence="7" id="KW-1185">Reference proteome</keyword>
<dbReference type="AlphaFoldDB" id="A0AAV4PIS7"/>
<sequence>MVTRDFNKVTLSFQIPSQKPPGNDDIWTVYNNRRKQDGHPNKSRSFFLLQVAFSVNSQSQISPRRVRPYQESKCDTGRCPFKEGYIEEVRDYKTERDKERPKELTRDDYPSSSIGVGRPGIGSDYKPRPEYDTRPGYNPKPIEEADEYEYKPPPYKVVPPNKPGTDGGSKPTGGVDELKPVADRGDRYPQGGYNPKPPVDRDESSRGGYGGGYNPKPVRGGGGYKPKPAVDDEDDDYIPRPVGGGGYPSRPDTDEVNRRPDLGGYDNPKDDGYNEEPGIDGGEDDYYPKPIPVVDGNCICVPYYQCEDGHIVTDGAGIIDARKRPQPDDELPLDGKFKPPSCGPYHVCCNTPETSTVKPYEHRCGVRNPSGINSRILSPSNKGEADFGEWPWQAAVLKAEGKVNIFQCGGVLIDKYHVLTVAHCVFHLYKYDEYPLKVRLGEWDTQTTSEFLAHEDYNVSKILVHPEFRNTSLWNDVALLRLSEPVLFAPHIDTVCLPQHDEIFAGQNCVVTGWGKDAYKGGTFSNVMKEVALQVIEDYKCEEMLRKTRLGRFFQLHEGFLCAGGEYGLDSCKGDGGGPLVCYRKDKSYALAGIVSWGIDCGQPGVPGGYYIILFAQNKVMRHISFRTTDIKELRFHCTFRRMLSCDPCTDFRFRRGPNTFFLIPANHVSFSPGPRLTYWTETTSLSPLACESSSHL</sequence>
<dbReference type="Proteomes" id="UP001054837">
    <property type="component" value="Unassembled WGS sequence"/>
</dbReference>
<dbReference type="GO" id="GO:0005576">
    <property type="term" value="C:extracellular region"/>
    <property type="evidence" value="ECO:0007669"/>
    <property type="project" value="UniProtKB-SubCell"/>
</dbReference>
<comment type="caution">
    <text evidence="6">The sequence shown here is derived from an EMBL/GenBank/DDBJ whole genome shotgun (WGS) entry which is preliminary data.</text>
</comment>
<evidence type="ECO:0000256" key="3">
    <source>
        <dbReference type="ARBA" id="ARBA00023157"/>
    </source>
</evidence>
<dbReference type="InterPro" id="IPR001314">
    <property type="entry name" value="Peptidase_S1A"/>
</dbReference>
<dbReference type="Pfam" id="PF18322">
    <property type="entry name" value="CLIP_1"/>
    <property type="match status" value="1"/>
</dbReference>
<feature type="domain" description="Peptidase S1" evidence="5">
    <location>
        <begin position="376"/>
        <end position="625"/>
    </location>
</feature>
<feature type="compositionally biased region" description="Acidic residues" evidence="4">
    <location>
        <begin position="273"/>
        <end position="285"/>
    </location>
</feature>
<organism evidence="6 7">
    <name type="scientific">Caerostris darwini</name>
    <dbReference type="NCBI Taxonomy" id="1538125"/>
    <lineage>
        <taxon>Eukaryota</taxon>
        <taxon>Metazoa</taxon>
        <taxon>Ecdysozoa</taxon>
        <taxon>Arthropoda</taxon>
        <taxon>Chelicerata</taxon>
        <taxon>Arachnida</taxon>
        <taxon>Araneae</taxon>
        <taxon>Araneomorphae</taxon>
        <taxon>Entelegynae</taxon>
        <taxon>Araneoidea</taxon>
        <taxon>Araneidae</taxon>
        <taxon>Caerostris</taxon>
    </lineage>
</organism>
<dbReference type="GO" id="GO:0006508">
    <property type="term" value="P:proteolysis"/>
    <property type="evidence" value="ECO:0007669"/>
    <property type="project" value="InterPro"/>
</dbReference>
<dbReference type="EMBL" id="BPLQ01003036">
    <property type="protein sequence ID" value="GIX97412.1"/>
    <property type="molecule type" value="Genomic_DNA"/>
</dbReference>
<dbReference type="InterPro" id="IPR041515">
    <property type="entry name" value="PPAF-2-like_Clip"/>
</dbReference>
<feature type="compositionally biased region" description="Pro residues" evidence="4">
    <location>
        <begin position="151"/>
        <end position="162"/>
    </location>
</feature>
<dbReference type="SUPFAM" id="SSF50494">
    <property type="entry name" value="Trypsin-like serine proteases"/>
    <property type="match status" value="1"/>
</dbReference>
<feature type="compositionally biased region" description="Gly residues" evidence="4">
    <location>
        <begin position="207"/>
        <end position="224"/>
    </location>
</feature>
<evidence type="ECO:0000259" key="5">
    <source>
        <dbReference type="PROSITE" id="PS50240"/>
    </source>
</evidence>
<dbReference type="Pfam" id="PF00089">
    <property type="entry name" value="Trypsin"/>
    <property type="match status" value="1"/>
</dbReference>
<evidence type="ECO:0000256" key="1">
    <source>
        <dbReference type="ARBA" id="ARBA00004613"/>
    </source>
</evidence>
<dbReference type="Gene3D" id="2.40.10.10">
    <property type="entry name" value="Trypsin-like serine proteases"/>
    <property type="match status" value="1"/>
</dbReference>
<dbReference type="PANTHER" id="PTHR24258:SF129">
    <property type="entry name" value="LP15124P-RELATED"/>
    <property type="match status" value="1"/>
</dbReference>
<protein>
    <submittedName>
        <fullName evidence="6">Phenoloxidase-activating factor 2</fullName>
    </submittedName>
</protein>
<dbReference type="InterPro" id="IPR001254">
    <property type="entry name" value="Trypsin_dom"/>
</dbReference>
<feature type="compositionally biased region" description="Basic and acidic residues" evidence="4">
    <location>
        <begin position="92"/>
        <end position="109"/>
    </location>
</feature>
<dbReference type="InterPro" id="IPR043504">
    <property type="entry name" value="Peptidase_S1_PA_chymotrypsin"/>
</dbReference>
<proteinExistence type="predicted"/>
<feature type="region of interest" description="Disordered" evidence="4">
    <location>
        <begin position="92"/>
        <end position="288"/>
    </location>
</feature>
<evidence type="ECO:0000256" key="2">
    <source>
        <dbReference type="ARBA" id="ARBA00022525"/>
    </source>
</evidence>